<dbReference type="FunFam" id="3.30.430.20:FF:000013">
    <property type="entry name" value="Cysteine-rich RLK (RECEPTOR-like protein kinase) 23"/>
    <property type="match status" value="2"/>
</dbReference>
<dbReference type="InterPro" id="IPR038408">
    <property type="entry name" value="GNK2_sf"/>
</dbReference>
<evidence type="ECO:0000259" key="6">
    <source>
        <dbReference type="PROSITE" id="PS51473"/>
    </source>
</evidence>
<dbReference type="Gene3D" id="3.30.430.20">
    <property type="entry name" value="Gnk2 domain, C-X8-C-X2-C motif"/>
    <property type="match status" value="4"/>
</dbReference>
<comment type="catalytic activity">
    <reaction evidence="3">
        <text>L-seryl-[protein] + ATP = O-phospho-L-seryl-[protein] + ADP + H(+)</text>
        <dbReference type="Rhea" id="RHEA:17989"/>
        <dbReference type="Rhea" id="RHEA-COMP:9863"/>
        <dbReference type="Rhea" id="RHEA-COMP:11604"/>
        <dbReference type="ChEBI" id="CHEBI:15378"/>
        <dbReference type="ChEBI" id="CHEBI:29999"/>
        <dbReference type="ChEBI" id="CHEBI:30616"/>
        <dbReference type="ChEBI" id="CHEBI:83421"/>
        <dbReference type="ChEBI" id="CHEBI:456216"/>
    </reaction>
</comment>
<comment type="caution">
    <text evidence="7">The sequence shown here is derived from an EMBL/GenBank/DDBJ whole genome shotgun (WGS) entry which is preliminary data.</text>
</comment>
<dbReference type="Pfam" id="PF01657">
    <property type="entry name" value="Stress-antifung"/>
    <property type="match status" value="4"/>
</dbReference>
<dbReference type="FunFam" id="3.30.430.20:FF:000012">
    <property type="entry name" value="Cysteine-rich receptor-like protein kinase 25"/>
    <property type="match status" value="2"/>
</dbReference>
<protein>
    <recommendedName>
        <fullName evidence="6">Gnk2-homologous domain-containing protein</fullName>
    </recommendedName>
</protein>
<comment type="catalytic activity">
    <reaction evidence="4">
        <text>L-threonyl-[protein] + ATP = O-phospho-L-threonyl-[protein] + ADP + H(+)</text>
        <dbReference type="Rhea" id="RHEA:46608"/>
        <dbReference type="Rhea" id="RHEA-COMP:11060"/>
        <dbReference type="Rhea" id="RHEA-COMP:11605"/>
        <dbReference type="ChEBI" id="CHEBI:15378"/>
        <dbReference type="ChEBI" id="CHEBI:30013"/>
        <dbReference type="ChEBI" id="CHEBI:30616"/>
        <dbReference type="ChEBI" id="CHEBI:61977"/>
        <dbReference type="ChEBI" id="CHEBI:456216"/>
    </reaction>
</comment>
<dbReference type="InterPro" id="IPR002902">
    <property type="entry name" value="GNK2"/>
</dbReference>
<dbReference type="PANTHER" id="PTHR32099">
    <property type="entry name" value="CYSTEINE-RICH REPEAT SECRETORY PROTEIN"/>
    <property type="match status" value="1"/>
</dbReference>
<dbReference type="CDD" id="cd23509">
    <property type="entry name" value="Gnk2-like"/>
    <property type="match status" value="4"/>
</dbReference>
<dbReference type="AlphaFoldDB" id="A0AAN9KFM5"/>
<feature type="signal peptide" evidence="5">
    <location>
        <begin position="1"/>
        <end position="23"/>
    </location>
</feature>
<evidence type="ECO:0000313" key="7">
    <source>
        <dbReference type="EMBL" id="KAK7314904.1"/>
    </source>
</evidence>
<evidence type="ECO:0000256" key="2">
    <source>
        <dbReference type="ARBA" id="ARBA00022737"/>
    </source>
</evidence>
<evidence type="ECO:0000256" key="3">
    <source>
        <dbReference type="ARBA" id="ARBA00047558"/>
    </source>
</evidence>
<keyword evidence="1 5" id="KW-0732">Signal</keyword>
<feature type="domain" description="Gnk2-homologous" evidence="6">
    <location>
        <begin position="281"/>
        <end position="381"/>
    </location>
</feature>
<dbReference type="EMBL" id="JAYMYQ010000008">
    <property type="protein sequence ID" value="KAK7314904.1"/>
    <property type="molecule type" value="Genomic_DNA"/>
</dbReference>
<gene>
    <name evidence="7" type="ORF">VNO77_33434</name>
</gene>
<name>A0AAN9KFM5_CANGL</name>
<feature type="chain" id="PRO_5042875516" description="Gnk2-homologous domain-containing protein" evidence="5">
    <location>
        <begin position="24"/>
        <end position="540"/>
    </location>
</feature>
<proteinExistence type="predicted"/>
<feature type="domain" description="Gnk2-homologous" evidence="6">
    <location>
        <begin position="387"/>
        <end position="492"/>
    </location>
</feature>
<evidence type="ECO:0000256" key="5">
    <source>
        <dbReference type="SAM" id="SignalP"/>
    </source>
</evidence>
<evidence type="ECO:0000313" key="8">
    <source>
        <dbReference type="Proteomes" id="UP001367508"/>
    </source>
</evidence>
<accession>A0AAN9KFM5</accession>
<keyword evidence="8" id="KW-1185">Reference proteome</keyword>
<feature type="domain" description="Gnk2-homologous" evidence="6">
    <location>
        <begin position="27"/>
        <end position="134"/>
    </location>
</feature>
<organism evidence="7 8">
    <name type="scientific">Canavalia gladiata</name>
    <name type="common">Sword bean</name>
    <name type="synonym">Dolichos gladiatus</name>
    <dbReference type="NCBI Taxonomy" id="3824"/>
    <lineage>
        <taxon>Eukaryota</taxon>
        <taxon>Viridiplantae</taxon>
        <taxon>Streptophyta</taxon>
        <taxon>Embryophyta</taxon>
        <taxon>Tracheophyta</taxon>
        <taxon>Spermatophyta</taxon>
        <taxon>Magnoliopsida</taxon>
        <taxon>eudicotyledons</taxon>
        <taxon>Gunneridae</taxon>
        <taxon>Pentapetalae</taxon>
        <taxon>rosids</taxon>
        <taxon>fabids</taxon>
        <taxon>Fabales</taxon>
        <taxon>Fabaceae</taxon>
        <taxon>Papilionoideae</taxon>
        <taxon>50 kb inversion clade</taxon>
        <taxon>NPAAA clade</taxon>
        <taxon>indigoferoid/millettioid clade</taxon>
        <taxon>Phaseoleae</taxon>
        <taxon>Canavalia</taxon>
    </lineage>
</organism>
<evidence type="ECO:0000256" key="4">
    <source>
        <dbReference type="ARBA" id="ARBA00047951"/>
    </source>
</evidence>
<feature type="domain" description="Gnk2-homologous" evidence="6">
    <location>
        <begin position="140"/>
        <end position="248"/>
    </location>
</feature>
<dbReference type="Proteomes" id="UP001367508">
    <property type="component" value="Unassembled WGS sequence"/>
</dbReference>
<dbReference type="PROSITE" id="PS51473">
    <property type="entry name" value="GNK2"/>
    <property type="match status" value="4"/>
</dbReference>
<reference evidence="7 8" key="1">
    <citation type="submission" date="2024-01" db="EMBL/GenBank/DDBJ databases">
        <title>The genomes of 5 underutilized Papilionoideae crops provide insights into root nodulation and disease resistanc.</title>
        <authorList>
            <person name="Jiang F."/>
        </authorList>
    </citation>
    <scope>NUCLEOTIDE SEQUENCE [LARGE SCALE GENOMIC DNA]</scope>
    <source>
        <strain evidence="7">LVBAO_FW01</strain>
        <tissue evidence="7">Leaves</tissue>
    </source>
</reference>
<keyword evidence="2" id="KW-0677">Repeat</keyword>
<sequence length="540" mass="60591">MASNRILLLLMVVNFLTFVTTQAQDNPTYLYQNCSNNHTTAESVFQSNLRILLSSLSSNSPSHSEFYNTTIVGEDPADSVYGLFMCRGDVSPQLCQKCVQNATQRLSSDSECSLSKKAVIWYDECMVRYSNRSFFSTLDTRPGVCLQNTANVSDQESFMRLMFTTMNETADEAASSHIVDKKYATSEADISAFQSLYCLAQCTPDLSFHNCRTCLTEAIGLLPRCSQGKQGGRILFPSCNVRYELYPFYRSIVVPSPTPSQSLVPESNFSKQDSRFSEDAIYLHHNCSDNKTFTANSGFQLYLNTLLSYLSSNATSGKNFYREDVADTVYGLFMCRGDLPSGLCGQCVVNATHRIASACSFRQEAIIWYSHCLLRYSYHYFFSKANTSPMFSELNTTETYQVQDFASTLSNTLANLANRTGDSGDRYLTEQSKLNDIQILYTLAQCTQDLSTDDCSGCLGDILGNIPWSRLGSVGGRVLYPSCNLRFELFQFYRDDDDVQSSMPVTPPSPDSKYSFSFFQICILRSFQNTKLSLFVVPKI</sequence>
<dbReference type="PANTHER" id="PTHR32099:SF110">
    <property type="entry name" value="CYSTEINE-RICH RECEPTOR-KINASE-LIKE PROTEIN"/>
    <property type="match status" value="1"/>
</dbReference>
<evidence type="ECO:0000256" key="1">
    <source>
        <dbReference type="ARBA" id="ARBA00022729"/>
    </source>
</evidence>